<dbReference type="GO" id="GO:0005506">
    <property type="term" value="F:iron ion binding"/>
    <property type="evidence" value="ECO:0007669"/>
    <property type="project" value="InterPro"/>
</dbReference>
<accession>A0A9N8DNW1</accession>
<evidence type="ECO:0000256" key="1">
    <source>
        <dbReference type="ARBA" id="ARBA00004370"/>
    </source>
</evidence>
<dbReference type="GO" id="GO:0008610">
    <property type="term" value="P:lipid biosynthetic process"/>
    <property type="evidence" value="ECO:0007669"/>
    <property type="project" value="InterPro"/>
</dbReference>
<keyword evidence="9" id="KW-1185">Reference proteome</keyword>
<dbReference type="OrthoDB" id="408954at2759"/>
<reference evidence="8" key="1">
    <citation type="submission" date="2020-06" db="EMBL/GenBank/DDBJ databases">
        <authorList>
            <consortium name="Plant Systems Biology data submission"/>
        </authorList>
    </citation>
    <scope>NUCLEOTIDE SEQUENCE</scope>
    <source>
        <strain evidence="8">D6</strain>
    </source>
</reference>
<evidence type="ECO:0000259" key="7">
    <source>
        <dbReference type="Pfam" id="PF04116"/>
    </source>
</evidence>
<feature type="transmembrane region" description="Helical" evidence="6">
    <location>
        <begin position="227"/>
        <end position="247"/>
    </location>
</feature>
<feature type="transmembrane region" description="Helical" evidence="6">
    <location>
        <begin position="108"/>
        <end position="126"/>
    </location>
</feature>
<dbReference type="AlphaFoldDB" id="A0A9N8DNW1"/>
<keyword evidence="2 6" id="KW-0812">Transmembrane</keyword>
<evidence type="ECO:0000256" key="2">
    <source>
        <dbReference type="ARBA" id="ARBA00022692"/>
    </source>
</evidence>
<sequence>MTMTDGNTMNQTTVTQAPVGKDQDDDQWNYKLRCTWVHPACIVLDPWSKISVSTTSTITSSKTLSPATSKTLARTTGISRGTTDATKSGAAPKMPCPRNQWDKQQLQSILFDLLTTVAVGCLSYKYPGLVNPWEMSLVQWLIGAALLRGLVCVHENVIFVLLAETVVGGRKNLLPTRTTPKPVRTADLDAKSCVYLMINTFDEWVYFLQLGHFLWHSPHTPLQWQEFHILSLLGSLAIMFIVQDLWYAPMHHLMHQPWNYSLIHKHHHREHYPTRGYWDAINEHPIEHFVLGVGGMWIAILAATYGPTGAHGISIFLFVNIHAILGMFNHAPYDVEFDVIPGLLRYKSGNHEMHHRKFTINYAQHLFLYDNLVGTFAPYEGPPSVAEVEKEKES</sequence>
<organism evidence="8 9">
    <name type="scientific">Seminavis robusta</name>
    <dbReference type="NCBI Taxonomy" id="568900"/>
    <lineage>
        <taxon>Eukaryota</taxon>
        <taxon>Sar</taxon>
        <taxon>Stramenopiles</taxon>
        <taxon>Ochrophyta</taxon>
        <taxon>Bacillariophyta</taxon>
        <taxon>Bacillariophyceae</taxon>
        <taxon>Bacillariophycidae</taxon>
        <taxon>Naviculales</taxon>
        <taxon>Naviculaceae</taxon>
        <taxon>Seminavis</taxon>
    </lineage>
</organism>
<evidence type="ECO:0000313" key="8">
    <source>
        <dbReference type="EMBL" id="CAB9505989.1"/>
    </source>
</evidence>
<name>A0A9N8DNW1_9STRA</name>
<gene>
    <name evidence="8" type="ORF">SEMRO_250_G098960.1</name>
</gene>
<dbReference type="InterPro" id="IPR050307">
    <property type="entry name" value="Sterol_Desaturase_Related"/>
</dbReference>
<keyword evidence="3 6" id="KW-1133">Transmembrane helix</keyword>
<feature type="region of interest" description="Disordered" evidence="5">
    <location>
        <begin position="1"/>
        <end position="22"/>
    </location>
</feature>
<comment type="caution">
    <text evidence="8">The sequence shown here is derived from an EMBL/GenBank/DDBJ whole genome shotgun (WGS) entry which is preliminary data.</text>
</comment>
<dbReference type="PANTHER" id="PTHR11863">
    <property type="entry name" value="STEROL DESATURASE"/>
    <property type="match status" value="1"/>
</dbReference>
<protein>
    <submittedName>
        <fullName evidence="8">C-5 sterol desaturase</fullName>
    </submittedName>
</protein>
<feature type="compositionally biased region" description="Polar residues" evidence="5">
    <location>
        <begin position="1"/>
        <end position="16"/>
    </location>
</feature>
<dbReference type="GO" id="GO:0016020">
    <property type="term" value="C:membrane"/>
    <property type="evidence" value="ECO:0007669"/>
    <property type="project" value="UniProtKB-SubCell"/>
</dbReference>
<evidence type="ECO:0000256" key="6">
    <source>
        <dbReference type="SAM" id="Phobius"/>
    </source>
</evidence>
<proteinExistence type="predicted"/>
<dbReference type="Pfam" id="PF04116">
    <property type="entry name" value="FA_hydroxylase"/>
    <property type="match status" value="1"/>
</dbReference>
<dbReference type="InterPro" id="IPR006694">
    <property type="entry name" value="Fatty_acid_hydroxylase"/>
</dbReference>
<evidence type="ECO:0000256" key="5">
    <source>
        <dbReference type="SAM" id="MobiDB-lite"/>
    </source>
</evidence>
<dbReference type="EMBL" id="CAICTM010000249">
    <property type="protein sequence ID" value="CAB9505989.1"/>
    <property type="molecule type" value="Genomic_DNA"/>
</dbReference>
<dbReference type="Proteomes" id="UP001153069">
    <property type="component" value="Unassembled WGS sequence"/>
</dbReference>
<evidence type="ECO:0000313" key="9">
    <source>
        <dbReference type="Proteomes" id="UP001153069"/>
    </source>
</evidence>
<feature type="transmembrane region" description="Helical" evidence="6">
    <location>
        <begin position="138"/>
        <end position="163"/>
    </location>
</feature>
<evidence type="ECO:0000256" key="4">
    <source>
        <dbReference type="ARBA" id="ARBA00023136"/>
    </source>
</evidence>
<keyword evidence="4 6" id="KW-0472">Membrane</keyword>
<feature type="domain" description="Fatty acid hydroxylase" evidence="7">
    <location>
        <begin position="237"/>
        <end position="375"/>
    </location>
</feature>
<comment type="subcellular location">
    <subcellularLocation>
        <location evidence="1">Membrane</location>
    </subcellularLocation>
</comment>
<dbReference type="GO" id="GO:0016491">
    <property type="term" value="F:oxidoreductase activity"/>
    <property type="evidence" value="ECO:0007669"/>
    <property type="project" value="InterPro"/>
</dbReference>
<evidence type="ECO:0000256" key="3">
    <source>
        <dbReference type="ARBA" id="ARBA00022989"/>
    </source>
</evidence>